<organism evidence="4 5">
    <name type="scientific">Aplysia californica</name>
    <name type="common">California sea hare</name>
    <dbReference type="NCBI Taxonomy" id="6500"/>
    <lineage>
        <taxon>Eukaryota</taxon>
        <taxon>Metazoa</taxon>
        <taxon>Spiralia</taxon>
        <taxon>Lophotrochozoa</taxon>
        <taxon>Mollusca</taxon>
        <taxon>Gastropoda</taxon>
        <taxon>Heterobranchia</taxon>
        <taxon>Euthyneura</taxon>
        <taxon>Tectipleura</taxon>
        <taxon>Aplysiida</taxon>
        <taxon>Aplysioidea</taxon>
        <taxon>Aplysiidae</taxon>
        <taxon>Aplysia</taxon>
    </lineage>
</organism>
<dbReference type="GeneID" id="101855770"/>
<feature type="transmembrane region" description="Helical" evidence="2">
    <location>
        <begin position="440"/>
        <end position="460"/>
    </location>
</feature>
<evidence type="ECO:0000313" key="5">
    <source>
        <dbReference type="RefSeq" id="XP_005091401.1"/>
    </source>
</evidence>
<accession>A0ABM0JDU4</accession>
<dbReference type="InterPro" id="IPR029526">
    <property type="entry name" value="PGBD"/>
</dbReference>
<name>A0ABM0JDU4_APLCA</name>
<protein>
    <submittedName>
        <fullName evidence="5">PiggyBac transposable element-derived protein 4</fullName>
    </submittedName>
</protein>
<evidence type="ECO:0000256" key="2">
    <source>
        <dbReference type="SAM" id="Phobius"/>
    </source>
</evidence>
<dbReference type="Proteomes" id="UP000694888">
    <property type="component" value="Unplaced"/>
</dbReference>
<feature type="compositionally biased region" description="Polar residues" evidence="1">
    <location>
        <begin position="1"/>
        <end position="36"/>
    </location>
</feature>
<gene>
    <name evidence="5" type="primary">LOC101855770</name>
</gene>
<feature type="region of interest" description="Disordered" evidence="1">
    <location>
        <begin position="1"/>
        <end position="75"/>
    </location>
</feature>
<dbReference type="RefSeq" id="XP_005091401.1">
    <property type="nucleotide sequence ID" value="XM_005091344.3"/>
</dbReference>
<reference evidence="5" key="1">
    <citation type="submission" date="2025-08" db="UniProtKB">
        <authorList>
            <consortium name="RefSeq"/>
        </authorList>
    </citation>
    <scope>IDENTIFICATION</scope>
</reference>
<evidence type="ECO:0000256" key="1">
    <source>
        <dbReference type="SAM" id="MobiDB-lite"/>
    </source>
</evidence>
<sequence length="577" mass="66499">MAFQTLQGWLNELQNNRAQPETSSSDGSESEQTNAESDIDENVIAEVDSDESDVDLDPESDHETENERTEWSETLRDVRLEPFQEPVGPLHNLDENSKPIDFFHLFVPPTFLDEIVVQTNLYAEQCQNNKGKRDTYWKAVTVSDIRKFLYLNIMFGIHHVPDSRLYWSVDPVLRVPAVADVMSRQRFEKINQYFHLNDSTKMPNRGEENYDPLFKLRPLLDTVRTACGSSYKPGRNISIDEAMIGFNGRLHFKQYIRNKPTKWGIKVWCVAEAETGYMLNFRFYTGKINEPMTDGVGHHVVMNCAADYLGKYHCIYFDNYFSSVRLAEDLLKKKTYSCATVRTNRKGWPFPTKNKQKKGTLNMKQRGTMVATQWHDKRPVNVLSTCCNPTTTDVTRRTKEGVVPQTIPTPVHDYNQNMSGVDLADQYRSYYNIGRPGKKWWRYGVWFLIQTAIINAFLLMRRANPNARRRSPGADHLHFRIALLQDLLRETPSSSTTINTRESPSVSARANPNNEQHKLVKIPGRKKTCYVCSKAKRKTNKGRGVETVYGCTYCGIHLCKGRCFTTYHRSLELDEPL</sequence>
<dbReference type="Pfam" id="PF13843">
    <property type="entry name" value="DDE_Tnp_1_7"/>
    <property type="match status" value="1"/>
</dbReference>
<feature type="compositionally biased region" description="Acidic residues" evidence="1">
    <location>
        <begin position="37"/>
        <end position="58"/>
    </location>
</feature>
<dbReference type="PANTHER" id="PTHR46599">
    <property type="entry name" value="PIGGYBAC TRANSPOSABLE ELEMENT-DERIVED PROTEIN 4"/>
    <property type="match status" value="1"/>
</dbReference>
<feature type="region of interest" description="Disordered" evidence="1">
    <location>
        <begin position="493"/>
        <end position="513"/>
    </location>
</feature>
<keyword evidence="2" id="KW-1133">Transmembrane helix</keyword>
<keyword evidence="4" id="KW-1185">Reference proteome</keyword>
<feature type="domain" description="PiggyBac transposable element-derived protein" evidence="3">
    <location>
        <begin position="99"/>
        <end position="457"/>
    </location>
</feature>
<evidence type="ECO:0000313" key="4">
    <source>
        <dbReference type="Proteomes" id="UP000694888"/>
    </source>
</evidence>
<keyword evidence="2" id="KW-0472">Membrane</keyword>
<keyword evidence="2" id="KW-0812">Transmembrane</keyword>
<dbReference type="PANTHER" id="PTHR46599:SF2">
    <property type="entry name" value="PIGGYBAC TRANSPOSABLE ELEMENT-DERIVED PROTEIN 4-LIKE"/>
    <property type="match status" value="1"/>
</dbReference>
<evidence type="ECO:0000259" key="3">
    <source>
        <dbReference type="Pfam" id="PF13843"/>
    </source>
</evidence>
<feature type="compositionally biased region" description="Basic and acidic residues" evidence="1">
    <location>
        <begin position="59"/>
        <end position="75"/>
    </location>
</feature>
<proteinExistence type="predicted"/>